<feature type="region of interest" description="Disordered" evidence="1">
    <location>
        <begin position="942"/>
        <end position="964"/>
    </location>
</feature>
<feature type="region of interest" description="Disordered" evidence="1">
    <location>
        <begin position="978"/>
        <end position="998"/>
    </location>
</feature>
<accession>A0A8J4A9D4</accession>
<feature type="transmembrane region" description="Helical" evidence="2">
    <location>
        <begin position="727"/>
        <end position="749"/>
    </location>
</feature>
<sequence>MTGQVRESVAETIEAPGQDRAPSRTGPATPVPGVEPLLRQYAGEGESVVGDGGPVLTSDMVMALQPGGNAAVGQLVAGVQGGEAGPGASMTGGSEAAAMSPVVAPASGAAAPVPTGAAPLGAGPVGSAAAAPASPMMAGTAPSVAGPSVAGPVAGPAVAGPTAGPMNGATAVGGATKLSATAAAPALAGAGADDAMRIPAVAALFAHIGDHRAATVAAGADALAALQSTADTQAANVRGAAQAEAQRVVASADAGIAAARQAATDAESAVEAARARDVGRVNAGATETLAALDTALTTNQDAVRAAAEKQALAAIAGGEREAQRAIAGARTRAADAVGVGASRADALQPTERGGRKARAAREIAGETASELLKAGDAVAATARGDMAALAAKFRNEGAAVAERMATSDLAAARNRVEERRAAAVAAIDRAAADTVAGIQRDRDGVVAQFEAQRDAAGEIDRAAAAAAGEIERARQTGAAAVDTSVTDIVAGLDSVTATITGLAGNATVDVDTATADLDAVVGDVSGELAELVTLTRSAMETAATTAADAMRRQADLLTGPAGQAGTDFADRVGTASTTAVDGMDTQADETVGEYAQVQRGVEGSLAKAVGDSDREWAGQLGTGLTETAGKVDDGIDAQQSMLDGVGKRIDERAKEIEEESWLSRAASFVGGLVVGIVSTAWDMIKVLGVVALVVLAVVAVALVVAAAIGGIAGVLAVLAAIVTVVEFIAAIGTVLLVIAAVAVAVSVAIKLYKAYSDDQLSDFERGELVGSAVFDVASLVFGAKFAAWAGRMVGLGEATAETALLVRLRALVADEVVLQRLLVAVGGDAATLQTMLAAVGNDATKLETLLALCGREGARTASLLERLGPNAARAEELVRAAGGDMGRLERLLAACGDDVTRLDDLLAAAGGDATRVDELLLAANGDLAVVRAQVAQRAAAVESASASGVTDDAASAAGTTTGAPRVETVEEFLARGGKIQQLPPGPVPEGSPTALPRETGDELRALGEGPEVEAVTEATARRAGGTGGRTTPERGQNRPRMPHGANAPRVDISKFQEPLQGQAAMAEQQRILQLSDAKEAGRLYEDLVCADYLGGAEVQGVFRRPGRIMDLGTGKEITIEGMHGRLSDYKLGQLWDDLVDLGKVELIVPRLSATAEDQLARLLAQARSVIGENTYIFVRETL</sequence>
<evidence type="ECO:0000256" key="1">
    <source>
        <dbReference type="SAM" id="MobiDB-lite"/>
    </source>
</evidence>
<feature type="compositionally biased region" description="Low complexity" evidence="1">
    <location>
        <begin position="1015"/>
        <end position="1030"/>
    </location>
</feature>
<reference evidence="3" key="1">
    <citation type="submission" date="2021-01" db="EMBL/GenBank/DDBJ databases">
        <title>Whole genome shotgun sequence of Virgisporangium ochraceum NBRC 16418.</title>
        <authorList>
            <person name="Komaki H."/>
            <person name="Tamura T."/>
        </authorList>
    </citation>
    <scope>NUCLEOTIDE SEQUENCE</scope>
    <source>
        <strain evidence="3">NBRC 16418</strain>
    </source>
</reference>
<keyword evidence="2" id="KW-1133">Transmembrane helix</keyword>
<keyword evidence="2" id="KW-0472">Membrane</keyword>
<dbReference type="Proteomes" id="UP000635606">
    <property type="component" value="Unassembled WGS sequence"/>
</dbReference>
<name>A0A8J4A9D4_9ACTN</name>
<feature type="region of interest" description="Disordered" evidence="1">
    <location>
        <begin position="1015"/>
        <end position="1046"/>
    </location>
</feature>
<proteinExistence type="predicted"/>
<dbReference type="AlphaFoldDB" id="A0A8J4A9D4"/>
<comment type="caution">
    <text evidence="3">The sequence shown here is derived from an EMBL/GenBank/DDBJ whole genome shotgun (WGS) entry which is preliminary data.</text>
</comment>
<dbReference type="RefSeq" id="WP_203935159.1">
    <property type="nucleotide sequence ID" value="NZ_BOPH01000156.1"/>
</dbReference>
<keyword evidence="2" id="KW-0812">Transmembrane</keyword>
<evidence type="ECO:0000313" key="3">
    <source>
        <dbReference type="EMBL" id="GIJ75396.1"/>
    </source>
</evidence>
<feature type="transmembrane region" description="Helical" evidence="2">
    <location>
        <begin position="688"/>
        <end position="721"/>
    </location>
</feature>
<gene>
    <name evidence="3" type="ORF">Voc01_103130</name>
</gene>
<evidence type="ECO:0000313" key="4">
    <source>
        <dbReference type="Proteomes" id="UP000635606"/>
    </source>
</evidence>
<evidence type="ECO:0000256" key="2">
    <source>
        <dbReference type="SAM" id="Phobius"/>
    </source>
</evidence>
<protein>
    <submittedName>
        <fullName evidence="3">Uncharacterized protein</fullName>
    </submittedName>
</protein>
<feature type="region of interest" description="Disordered" evidence="1">
    <location>
        <begin position="1"/>
        <end position="34"/>
    </location>
</feature>
<keyword evidence="4" id="KW-1185">Reference proteome</keyword>
<organism evidence="3 4">
    <name type="scientific">Virgisporangium ochraceum</name>
    <dbReference type="NCBI Taxonomy" id="65505"/>
    <lineage>
        <taxon>Bacteria</taxon>
        <taxon>Bacillati</taxon>
        <taxon>Actinomycetota</taxon>
        <taxon>Actinomycetes</taxon>
        <taxon>Micromonosporales</taxon>
        <taxon>Micromonosporaceae</taxon>
        <taxon>Virgisporangium</taxon>
    </lineage>
</organism>
<feature type="compositionally biased region" description="Low complexity" evidence="1">
    <location>
        <begin position="942"/>
        <end position="963"/>
    </location>
</feature>
<dbReference type="EMBL" id="BOPH01000156">
    <property type="protein sequence ID" value="GIJ75396.1"/>
    <property type="molecule type" value="Genomic_DNA"/>
</dbReference>